<dbReference type="PANTHER" id="PTHR43304:SF1">
    <property type="entry name" value="PAC DOMAIN-CONTAINING PROTEIN"/>
    <property type="match status" value="1"/>
</dbReference>
<keyword evidence="10" id="KW-1185">Reference proteome</keyword>
<dbReference type="EC" id="2.7.13.3" evidence="2"/>
<dbReference type="InterPro" id="IPR000014">
    <property type="entry name" value="PAS"/>
</dbReference>
<dbReference type="Gene3D" id="3.30.450.40">
    <property type="match status" value="1"/>
</dbReference>
<evidence type="ECO:0000256" key="4">
    <source>
        <dbReference type="ARBA" id="ARBA00022679"/>
    </source>
</evidence>
<feature type="domain" description="PAS" evidence="7">
    <location>
        <begin position="718"/>
        <end position="773"/>
    </location>
</feature>
<dbReference type="RefSeq" id="WP_265790265.1">
    <property type="nucleotide sequence ID" value="NZ_BAABRS010000003.1"/>
</dbReference>
<dbReference type="InterPro" id="IPR003018">
    <property type="entry name" value="GAF"/>
</dbReference>
<protein>
    <recommendedName>
        <fullName evidence="2">histidine kinase</fullName>
        <ecNumber evidence="2">2.7.13.3</ecNumber>
    </recommendedName>
</protein>
<feature type="domain" description="PAS" evidence="7">
    <location>
        <begin position="9"/>
        <end position="83"/>
    </location>
</feature>
<dbReference type="SMART" id="SM00065">
    <property type="entry name" value="GAF"/>
    <property type="match status" value="1"/>
</dbReference>
<dbReference type="Pfam" id="PF08447">
    <property type="entry name" value="PAS_3"/>
    <property type="match status" value="2"/>
</dbReference>
<evidence type="ECO:0000256" key="2">
    <source>
        <dbReference type="ARBA" id="ARBA00012438"/>
    </source>
</evidence>
<sequence>MSDNSQFTFSQQIEEFFSSGTVILFICESTSEYPLRSISHNTEEILGFEPEYFLDREYGWTNRIHPDDRETVFEKFSKVIKEGGSAINEYRFKRRDNTYIWLRQEIKLVNSKSKNETVIYGSSFEITDRKKAEKELKENKEEYQSVIEHIKDITYTLDEKGQLVFLNRQWSNNTGYSEDVSYQKPLWEFVHEEDRKRLKLLLNDLITGREQAFTKNFRFLKKEGDTFWSKCYARRITNNEGKIIVIGTIIDVTEEIALKEEKEKINKELEKRVEERSLELVKEIEKRKEAELELQERLKYEQAISTCSALLLKSTDPSSEVLNRSLEVLREVTDTDRVYIYKNIEEEGKLYLDLISEVTSESAQEDMLDEGARFSYEDVPWWHKQLSDNKVINKKVNELPDKERKILETQNVESVLVIPIIVNGQWYGYIGFADTHDKRRWKESEIGLLKTASDIISAYQKRKSIEESLVQQRNYTETILDSLPSIYILMNDDFEFVQWNRNLETYTGLNSKELKEKTALDLIAPEDYEELKQATQRMIESHHTGVELRLKNESGEYAPYFWRGYFIDLNNQKYFLSVGVDITKQKNTQQELMDEKRLNEALIESLPGIFYMLDRDGNYVRWNRNFVKQLGYSPEEIRTMTPADFYTKKEAKRILKAVEDVYAEGEQEIEAKITTKEGKEVPYYLTGKLFVQNDEEYLVGVGHDISDQVEARKKLKRSEELFRSLFLEAPAAIAMVDPESRVQGINKSFENLFGYSEEEAKGENINSLIVPEESKGEVSNMFESGSLKNNFQQEGKRLNKNGDIIDVFVAGIPVHVDGEPLAGFGMYIDITEQKKYEQEIYSSLKEKHVLLQEIHHRVKNNLAVISGLLQLQIYETDDPKIRETLKESEGRIQTMALIHEKLYSSKSLSKISCKSYIGDLADTLKVTNDLDKNIQIVKDIEDDIELNINLAVPFALLVNEVVTNSFKHAFKEKTDGKIIIQLHQKDEVVHGMIRDNGVGLPEGFDIEKKESLGMTLIRNFMRQLEADGEMGSDNGAYIRFSFKKEDVHGSSSSGLLNSVS</sequence>
<keyword evidence="4" id="KW-0808">Transferase</keyword>
<dbReference type="InterPro" id="IPR000700">
    <property type="entry name" value="PAS-assoc_C"/>
</dbReference>
<name>A0ABT3Q0A4_9BACT</name>
<evidence type="ECO:0000313" key="10">
    <source>
        <dbReference type="Proteomes" id="UP001207337"/>
    </source>
</evidence>
<evidence type="ECO:0000256" key="6">
    <source>
        <dbReference type="SAM" id="Coils"/>
    </source>
</evidence>
<dbReference type="InterPro" id="IPR036890">
    <property type="entry name" value="HATPase_C_sf"/>
</dbReference>
<dbReference type="Pfam" id="PF13581">
    <property type="entry name" value="HATPase_c_2"/>
    <property type="match status" value="1"/>
</dbReference>
<dbReference type="SUPFAM" id="SSF55781">
    <property type="entry name" value="GAF domain-like"/>
    <property type="match status" value="1"/>
</dbReference>
<accession>A0ABT3Q0A4</accession>
<feature type="domain" description="PAS" evidence="7">
    <location>
        <begin position="139"/>
        <end position="209"/>
    </location>
</feature>
<dbReference type="Gene3D" id="3.30.565.10">
    <property type="entry name" value="Histidine kinase-like ATPase, C-terminal domain"/>
    <property type="match status" value="1"/>
</dbReference>
<dbReference type="InterPro" id="IPR003594">
    <property type="entry name" value="HATPase_dom"/>
</dbReference>
<reference evidence="9 10" key="1">
    <citation type="submission" date="2021-11" db="EMBL/GenBank/DDBJ databases">
        <title>Aliifidinibius sp. nov., a new bacterium isolated from saline soil.</title>
        <authorList>
            <person name="Galisteo C."/>
            <person name="De La Haba R."/>
            <person name="Sanchez-Porro C."/>
            <person name="Ventosa A."/>
        </authorList>
    </citation>
    <scope>NUCLEOTIDE SEQUENCE [LARGE SCALE GENOMIC DNA]</scope>
    <source>
        <strain evidence="9 10">KACC 190600</strain>
    </source>
</reference>
<dbReference type="Gene3D" id="3.30.450.20">
    <property type="entry name" value="PAS domain"/>
    <property type="match status" value="5"/>
</dbReference>
<dbReference type="SMART" id="SM00086">
    <property type="entry name" value="PAC"/>
    <property type="match status" value="5"/>
</dbReference>
<comment type="caution">
    <text evidence="9">The sequence shown here is derived from an EMBL/GenBank/DDBJ whole genome shotgun (WGS) entry which is preliminary data.</text>
</comment>
<dbReference type="InterPro" id="IPR011495">
    <property type="entry name" value="Sig_transdc_His_kin_sub2_dim/P"/>
</dbReference>
<keyword evidence="6" id="KW-0175">Coiled coil</keyword>
<evidence type="ECO:0000259" key="8">
    <source>
        <dbReference type="PROSITE" id="PS50113"/>
    </source>
</evidence>
<dbReference type="SMART" id="SM00091">
    <property type="entry name" value="PAS"/>
    <property type="match status" value="5"/>
</dbReference>
<dbReference type="PROSITE" id="PS50112">
    <property type="entry name" value="PAS"/>
    <property type="match status" value="5"/>
</dbReference>
<feature type="domain" description="PAC" evidence="8">
    <location>
        <begin position="667"/>
        <end position="717"/>
    </location>
</feature>
<evidence type="ECO:0000313" key="9">
    <source>
        <dbReference type="EMBL" id="MCW9713517.1"/>
    </source>
</evidence>
<organism evidence="9 10">
    <name type="scientific">Fodinibius salicampi</name>
    <dbReference type="NCBI Taxonomy" id="1920655"/>
    <lineage>
        <taxon>Bacteria</taxon>
        <taxon>Pseudomonadati</taxon>
        <taxon>Balneolota</taxon>
        <taxon>Balneolia</taxon>
        <taxon>Balneolales</taxon>
        <taxon>Balneolaceae</taxon>
        <taxon>Fodinibius</taxon>
    </lineage>
</organism>
<dbReference type="SUPFAM" id="SSF55874">
    <property type="entry name" value="ATPase domain of HSP90 chaperone/DNA topoisomerase II/histidine kinase"/>
    <property type="match status" value="1"/>
</dbReference>
<dbReference type="PROSITE" id="PS50113">
    <property type="entry name" value="PAC"/>
    <property type="match status" value="3"/>
</dbReference>
<dbReference type="InterPro" id="IPR013655">
    <property type="entry name" value="PAS_fold_3"/>
</dbReference>
<keyword evidence="3" id="KW-0597">Phosphoprotein</keyword>
<dbReference type="Pfam" id="PF13426">
    <property type="entry name" value="PAS_9"/>
    <property type="match status" value="2"/>
</dbReference>
<dbReference type="Pfam" id="PF07568">
    <property type="entry name" value="HisKA_2"/>
    <property type="match status" value="1"/>
</dbReference>
<dbReference type="Pfam" id="PF01590">
    <property type="entry name" value="GAF"/>
    <property type="match status" value="1"/>
</dbReference>
<feature type="domain" description="PAC" evidence="8">
    <location>
        <begin position="213"/>
        <end position="264"/>
    </location>
</feature>
<feature type="domain" description="PAC" evidence="8">
    <location>
        <begin position="86"/>
        <end position="138"/>
    </location>
</feature>
<dbReference type="CDD" id="cd00130">
    <property type="entry name" value="PAS"/>
    <property type="match status" value="5"/>
</dbReference>
<comment type="catalytic activity">
    <reaction evidence="1">
        <text>ATP + protein L-histidine = ADP + protein N-phospho-L-histidine.</text>
        <dbReference type="EC" id="2.7.13.3"/>
    </reaction>
</comment>
<evidence type="ECO:0000256" key="5">
    <source>
        <dbReference type="ARBA" id="ARBA00022777"/>
    </source>
</evidence>
<dbReference type="NCBIfam" id="TIGR00229">
    <property type="entry name" value="sensory_box"/>
    <property type="match status" value="5"/>
</dbReference>
<feature type="coiled-coil region" evidence="6">
    <location>
        <begin position="252"/>
        <end position="286"/>
    </location>
</feature>
<keyword evidence="5" id="KW-0418">Kinase</keyword>
<proteinExistence type="predicted"/>
<dbReference type="InterPro" id="IPR035965">
    <property type="entry name" value="PAS-like_dom_sf"/>
</dbReference>
<dbReference type="Pfam" id="PF00989">
    <property type="entry name" value="PAS"/>
    <property type="match status" value="1"/>
</dbReference>
<dbReference type="InterPro" id="IPR052162">
    <property type="entry name" value="Sensor_kinase/Photoreceptor"/>
</dbReference>
<evidence type="ECO:0000259" key="7">
    <source>
        <dbReference type="PROSITE" id="PS50112"/>
    </source>
</evidence>
<dbReference type="Proteomes" id="UP001207337">
    <property type="component" value="Unassembled WGS sequence"/>
</dbReference>
<dbReference type="PANTHER" id="PTHR43304">
    <property type="entry name" value="PHYTOCHROME-LIKE PROTEIN CPH1"/>
    <property type="match status" value="1"/>
</dbReference>
<dbReference type="SUPFAM" id="SSF55785">
    <property type="entry name" value="PYP-like sensor domain (PAS domain)"/>
    <property type="match status" value="5"/>
</dbReference>
<gene>
    <name evidence="9" type="ORF">LQ318_11450</name>
</gene>
<feature type="domain" description="PAS" evidence="7">
    <location>
        <begin position="472"/>
        <end position="542"/>
    </location>
</feature>
<dbReference type="EMBL" id="JAJNDC010000003">
    <property type="protein sequence ID" value="MCW9713517.1"/>
    <property type="molecule type" value="Genomic_DNA"/>
</dbReference>
<dbReference type="InterPro" id="IPR013767">
    <property type="entry name" value="PAS_fold"/>
</dbReference>
<dbReference type="InterPro" id="IPR029016">
    <property type="entry name" value="GAF-like_dom_sf"/>
</dbReference>
<evidence type="ECO:0000256" key="1">
    <source>
        <dbReference type="ARBA" id="ARBA00000085"/>
    </source>
</evidence>
<evidence type="ECO:0000256" key="3">
    <source>
        <dbReference type="ARBA" id="ARBA00022553"/>
    </source>
</evidence>
<feature type="domain" description="PAS" evidence="7">
    <location>
        <begin position="595"/>
        <end position="665"/>
    </location>
</feature>
<dbReference type="InterPro" id="IPR001610">
    <property type="entry name" value="PAC"/>
</dbReference>